<keyword evidence="2" id="KW-0255">Endonuclease</keyword>
<keyword evidence="2" id="KW-0540">Nuclease</keyword>
<proteinExistence type="predicted"/>
<dbReference type="RefSeq" id="YP_006666384.1">
    <property type="nucleotide sequence ID" value="NC_018568.1"/>
</dbReference>
<dbReference type="InterPro" id="IPR027434">
    <property type="entry name" value="Homing_endonucl"/>
</dbReference>
<dbReference type="Gene3D" id="3.10.28.10">
    <property type="entry name" value="Homing endonucleases"/>
    <property type="match status" value="1"/>
</dbReference>
<reference evidence="2" key="1">
    <citation type="journal article" date="2012" name="Eukaryot. Cell">
        <title>Complete Mitochondrial and Plastid Genomes of the Green Microalga Trebouxiophyceae sp. Strain MX-AZ01 Isolated from a Highly Acidic Geothermal Lake.</title>
        <authorList>
            <person name="Servin-Garciduenas L.E."/>
            <person name="Martinez-Romero E."/>
        </authorList>
    </citation>
    <scope>NUCLEOTIDE SEQUENCE</scope>
    <source>
        <strain evidence="2">MX-AZ01</strain>
    </source>
</reference>
<geneLocation type="mitochondrion" evidence="2"/>
<organism evidence="2">
    <name type="scientific">Trebouxiophyceae sp. MX-AZ01</name>
    <dbReference type="NCBI Taxonomy" id="1208065"/>
    <lineage>
        <taxon>Eukaryota</taxon>
        <taxon>Viridiplantae</taxon>
        <taxon>Chlorophyta</taxon>
        <taxon>core chlorophytes</taxon>
        <taxon>Trebouxiophyceae</taxon>
    </lineage>
</organism>
<sequence>MDTLHIDSKSRSLPPDWVTGFVNGEGCFYVGLSKGWRMPPVKAHAATNPKLKVGIEVRPSFSVSQGSASKDVVAKLAQYFNHGEDRLRLDRYILKYETRSANHIRDQVIPHFDRYPLRSQKQGDFLKLRRVMEMMNRSEYLTKDGLREIISIAYSMNLDPNGQSRRNEPIEHWLEMVDGVS</sequence>
<dbReference type="SUPFAM" id="SSF55608">
    <property type="entry name" value="Homing endonucleases"/>
    <property type="match status" value="1"/>
</dbReference>
<dbReference type="Pfam" id="PF00961">
    <property type="entry name" value="LAGLIDADG_1"/>
    <property type="match status" value="1"/>
</dbReference>
<gene>
    <name evidence="2" type="primary">orf003</name>
</gene>
<accession>J7K8C0</accession>
<dbReference type="EMBL" id="JX315601">
    <property type="protein sequence ID" value="AFQ93739.1"/>
    <property type="molecule type" value="Genomic_DNA"/>
</dbReference>
<name>J7K8C0_9CHLO</name>
<protein>
    <submittedName>
        <fullName evidence="2">Putative LAGLIDADG homing endonuclease</fullName>
    </submittedName>
</protein>
<dbReference type="GO" id="GO:0005739">
    <property type="term" value="C:mitochondrion"/>
    <property type="evidence" value="ECO:0007669"/>
    <property type="project" value="UniProtKB-ARBA"/>
</dbReference>
<keyword evidence="2" id="KW-0378">Hydrolase</keyword>
<dbReference type="GO" id="GO:0004519">
    <property type="term" value="F:endonuclease activity"/>
    <property type="evidence" value="ECO:0007669"/>
    <property type="project" value="UniProtKB-KW"/>
</dbReference>
<keyword evidence="2" id="KW-0496">Mitochondrion</keyword>
<dbReference type="AlphaFoldDB" id="J7K8C0"/>
<evidence type="ECO:0000259" key="1">
    <source>
        <dbReference type="Pfam" id="PF00961"/>
    </source>
</evidence>
<dbReference type="PANTHER" id="PTHR36181">
    <property type="entry name" value="INTRON-ENCODED ENDONUCLEASE AI3-RELATED"/>
    <property type="match status" value="1"/>
</dbReference>
<feature type="domain" description="Homing endonuclease LAGLIDADG" evidence="1">
    <location>
        <begin position="19"/>
        <end position="131"/>
    </location>
</feature>
<dbReference type="InterPro" id="IPR051289">
    <property type="entry name" value="LAGLIDADG_Endonuclease"/>
</dbReference>
<dbReference type="GeneID" id="13543396"/>
<dbReference type="InterPro" id="IPR004860">
    <property type="entry name" value="LAGLIDADG_dom"/>
</dbReference>
<evidence type="ECO:0000313" key="2">
    <source>
        <dbReference type="EMBL" id="AFQ93739.1"/>
    </source>
</evidence>
<dbReference type="PANTHER" id="PTHR36181:SF2">
    <property type="entry name" value="INTRON-ENCODED ENDONUCLEASE AI3-RELATED"/>
    <property type="match status" value="1"/>
</dbReference>